<dbReference type="Gene3D" id="3.40.50.10490">
    <property type="entry name" value="Glucose-6-phosphate isomerase like protein, domain 1"/>
    <property type="match status" value="1"/>
</dbReference>
<protein>
    <submittedName>
        <fullName evidence="3">6-phospho-3-hexuloisomerase</fullName>
        <ecNumber evidence="3">5.3.1.27</ecNumber>
    </submittedName>
</protein>
<dbReference type="InterPro" id="IPR017552">
    <property type="entry name" value="PHI/rmpB"/>
</dbReference>
<organism evidence="3 4">
    <name type="scientific">Corticicoccus populi</name>
    <dbReference type="NCBI Taxonomy" id="1812821"/>
    <lineage>
        <taxon>Bacteria</taxon>
        <taxon>Bacillati</taxon>
        <taxon>Bacillota</taxon>
        <taxon>Bacilli</taxon>
        <taxon>Bacillales</taxon>
        <taxon>Staphylococcaceae</taxon>
        <taxon>Corticicoccus</taxon>
    </lineage>
</organism>
<gene>
    <name evidence="3" type="primary">hxlB</name>
    <name evidence="3" type="ORF">ACFSX4_13625</name>
</gene>
<dbReference type="NCBIfam" id="TIGR03127">
    <property type="entry name" value="RuMP_HxlB"/>
    <property type="match status" value="1"/>
</dbReference>
<accession>A0ABW5WXE8</accession>
<evidence type="ECO:0000259" key="2">
    <source>
        <dbReference type="PROSITE" id="PS51464"/>
    </source>
</evidence>
<proteinExistence type="inferred from homology"/>
<keyword evidence="3" id="KW-0413">Isomerase</keyword>
<dbReference type="InterPro" id="IPR046348">
    <property type="entry name" value="SIS_dom_sf"/>
</dbReference>
<sequence>MKTETVLQTLSEEVGNVLNQVSASSLDAAAEMILKAENIFIQGNGRSGLVGKMAAMRLMHSGYRVHVVGESTTPNFTENDLLIILSGSGKGSSLDQMISKVRQIGGCTLLVTAADDPEVTDKFDESIFIKASTKHNNIKTIQPLGNQFDQAMHIVLDALIVSLNINTNTSNNELKVRHFNLE</sequence>
<dbReference type="Proteomes" id="UP001597519">
    <property type="component" value="Unassembled WGS sequence"/>
</dbReference>
<dbReference type="RefSeq" id="WP_377775829.1">
    <property type="nucleotide sequence ID" value="NZ_JBHUOQ010000005.1"/>
</dbReference>
<reference evidence="4" key="1">
    <citation type="journal article" date="2019" name="Int. J. Syst. Evol. Microbiol.">
        <title>The Global Catalogue of Microorganisms (GCM) 10K type strain sequencing project: providing services to taxonomists for standard genome sequencing and annotation.</title>
        <authorList>
            <consortium name="The Broad Institute Genomics Platform"/>
            <consortium name="The Broad Institute Genome Sequencing Center for Infectious Disease"/>
            <person name="Wu L."/>
            <person name="Ma J."/>
        </authorList>
    </citation>
    <scope>NUCLEOTIDE SEQUENCE [LARGE SCALE GENOMIC DNA]</scope>
    <source>
        <strain evidence="4">KCTC 33575</strain>
    </source>
</reference>
<dbReference type="PANTHER" id="PTHR43443">
    <property type="entry name" value="3-HEXULOSE-6-PHOSPHATE ISOMERASE"/>
    <property type="match status" value="1"/>
</dbReference>
<evidence type="ECO:0000256" key="1">
    <source>
        <dbReference type="ARBA" id="ARBA00009235"/>
    </source>
</evidence>
<dbReference type="SUPFAM" id="SSF53697">
    <property type="entry name" value="SIS domain"/>
    <property type="match status" value="1"/>
</dbReference>
<dbReference type="InterPro" id="IPR001347">
    <property type="entry name" value="SIS_dom"/>
</dbReference>
<comment type="caution">
    <text evidence="3">The sequence shown here is derived from an EMBL/GenBank/DDBJ whole genome shotgun (WGS) entry which is preliminary data.</text>
</comment>
<comment type="similarity">
    <text evidence="1">Belongs to the SIS family. PHI subfamily.</text>
</comment>
<feature type="domain" description="SIS" evidence="2">
    <location>
        <begin position="29"/>
        <end position="169"/>
    </location>
</feature>
<dbReference type="Pfam" id="PF01380">
    <property type="entry name" value="SIS"/>
    <property type="match status" value="1"/>
</dbReference>
<dbReference type="EC" id="5.3.1.27" evidence="3"/>
<dbReference type="PANTHER" id="PTHR43443:SF1">
    <property type="entry name" value="3-HEXULOSE-6-PHOSPHATE ISOMERASE"/>
    <property type="match status" value="1"/>
</dbReference>
<dbReference type="PROSITE" id="PS51464">
    <property type="entry name" value="SIS"/>
    <property type="match status" value="1"/>
</dbReference>
<dbReference type="EMBL" id="JBHUOQ010000005">
    <property type="protein sequence ID" value="MFD2831511.1"/>
    <property type="molecule type" value="Genomic_DNA"/>
</dbReference>
<evidence type="ECO:0000313" key="4">
    <source>
        <dbReference type="Proteomes" id="UP001597519"/>
    </source>
</evidence>
<keyword evidence="4" id="KW-1185">Reference proteome</keyword>
<evidence type="ECO:0000313" key="3">
    <source>
        <dbReference type="EMBL" id="MFD2831511.1"/>
    </source>
</evidence>
<dbReference type="GO" id="GO:0043800">
    <property type="term" value="F:6-phospho-3-hexuloisomerase activity"/>
    <property type="evidence" value="ECO:0007669"/>
    <property type="project" value="UniProtKB-EC"/>
</dbReference>
<name>A0ABW5WXE8_9STAP</name>